<dbReference type="AlphaFoldDB" id="E8ZC97"/>
<evidence type="ECO:0000313" key="1">
    <source>
        <dbReference type="EMBL" id="CBJ20730.1"/>
    </source>
</evidence>
<protein>
    <submittedName>
        <fullName evidence="1">Uncharacterized protein orf104d</fullName>
    </submittedName>
</protein>
<organism evidence="1">
    <name type="scientific">Beta vulgaris subsp. maritima</name>
    <name type="common">Sea beet</name>
    <name type="synonym">Beta maritima</name>
    <dbReference type="NCBI Taxonomy" id="350892"/>
    <lineage>
        <taxon>Eukaryota</taxon>
        <taxon>Viridiplantae</taxon>
        <taxon>Streptophyta</taxon>
        <taxon>Embryophyta</taxon>
        <taxon>Tracheophyta</taxon>
        <taxon>Spermatophyta</taxon>
        <taxon>Magnoliopsida</taxon>
        <taxon>eudicotyledons</taxon>
        <taxon>Gunneridae</taxon>
        <taxon>Pentapetalae</taxon>
        <taxon>Caryophyllales</taxon>
        <taxon>Chenopodiaceae</taxon>
        <taxon>Betoideae</taxon>
        <taxon>Beta</taxon>
    </lineage>
</organism>
<gene>
    <name evidence="1" type="primary">orf104d</name>
</gene>
<geneLocation type="mitochondrion" evidence="1"/>
<reference evidence="1" key="1">
    <citation type="submission" date="2010-11" db="EMBL/GenBank/DDBJ databases">
        <authorList>
            <person name="Genoscope - CEA"/>
        </authorList>
    </citation>
    <scope>NUCLEOTIDE SEQUENCE</scope>
</reference>
<accession>E8ZC97</accession>
<sequence length="104" mass="11799">MLVKIWLSLLNLSKIIKLAKRVDFSTFASIVSPWKDPEKGVQAVNRVAETLPQLVGRYLPWVSRIPLMKDPGSQSSSKPWILILVLPWVFVSSFLEVPIIKSKK</sequence>
<keyword evidence="1" id="KW-0496">Mitochondrion</keyword>
<name>E8ZC97_BETVM</name>
<proteinExistence type="predicted"/>
<reference evidence="1" key="2">
    <citation type="journal article" date="2011" name="Genome Biol. Evol.">
        <title>Structural and content diversity of mitochondrial genome in beet: a comparative genomic analysis.</title>
        <authorList>
            <person name="Darracq A."/>
            <person name="Varre J.S."/>
            <person name="Marechal-Drouard L."/>
            <person name="Courseaux A."/>
            <person name="Saumitou-Laprade P."/>
            <person name="Oztas S."/>
            <person name="Vacherie B."/>
            <person name="Barbe V.and.Touzet.P."/>
        </authorList>
    </citation>
    <scope>NUCLEOTIDE SEQUENCE</scope>
</reference>
<dbReference type="EMBL" id="FP885871">
    <property type="protein sequence ID" value="CBJ20730.1"/>
    <property type="molecule type" value="Genomic_DNA"/>
</dbReference>